<reference evidence="1 2" key="1">
    <citation type="journal article" date="2004" name="Science">
        <title>Illuminating the evolutionary history of chlamydiae.</title>
        <authorList>
            <person name="Horn M."/>
            <person name="Collingro A."/>
            <person name="Schmitz-Esser S."/>
            <person name="Beier C.L."/>
            <person name="Purkhold U."/>
            <person name="Fartmann B."/>
            <person name="Brandt P."/>
            <person name="Nyakatura G.J."/>
            <person name="Droege M."/>
            <person name="Frishman D."/>
            <person name="Rattei T."/>
            <person name="Mewes H."/>
            <person name="Wagner M."/>
        </authorList>
    </citation>
    <scope>NUCLEOTIDE SEQUENCE [LARGE SCALE GENOMIC DNA]</scope>
    <source>
        <strain evidence="1 2">UWE25</strain>
    </source>
</reference>
<protein>
    <submittedName>
        <fullName evidence="1">Uncharacterized protein</fullName>
    </submittedName>
</protein>
<evidence type="ECO:0000313" key="2">
    <source>
        <dbReference type="Proteomes" id="UP000000529"/>
    </source>
</evidence>
<organism evidence="1 2">
    <name type="scientific">Protochlamydia amoebophila (strain UWE25)</name>
    <dbReference type="NCBI Taxonomy" id="264201"/>
    <lineage>
        <taxon>Bacteria</taxon>
        <taxon>Pseudomonadati</taxon>
        <taxon>Chlamydiota</taxon>
        <taxon>Chlamydiia</taxon>
        <taxon>Parachlamydiales</taxon>
        <taxon>Parachlamydiaceae</taxon>
        <taxon>Candidatus Protochlamydia</taxon>
    </lineage>
</organism>
<dbReference type="AlphaFoldDB" id="A0A2P9HAF1"/>
<gene>
    <name evidence="1" type="ORF">PC_RS03485</name>
</gene>
<accession>A0A2P9HAF1</accession>
<dbReference type="KEGG" id="pcu:PC_RS03485"/>
<sequence>MPDLFPLDSYTPYPLIFSPQNHAKSMKLHSFPRVKRSAAQKCDGAKWLQKGSRCSFLHNGEIAEILNRKGTLC</sequence>
<dbReference type="RefSeq" id="WP_044044877.1">
    <property type="nucleotide sequence ID" value="NC_005861.2"/>
</dbReference>
<dbReference type="Proteomes" id="UP000000529">
    <property type="component" value="Chromosome"/>
</dbReference>
<name>A0A2P9HAF1_PARUW</name>
<keyword evidence="2" id="KW-1185">Reference proteome</keyword>
<evidence type="ECO:0000313" key="1">
    <source>
        <dbReference type="EMBL" id="SPJ31697.1"/>
    </source>
</evidence>
<proteinExistence type="predicted"/>
<dbReference type="EMBL" id="BX908798">
    <property type="protein sequence ID" value="SPJ31697.1"/>
    <property type="molecule type" value="Genomic_DNA"/>
</dbReference>